<dbReference type="STRING" id="34097.SAMN02745150_00453"/>
<gene>
    <name evidence="1" type="ORF">SAMN02745150_00453</name>
</gene>
<organism evidence="1 2">
    <name type="scientific">Brevinema andersonii</name>
    <dbReference type="NCBI Taxonomy" id="34097"/>
    <lineage>
        <taxon>Bacteria</taxon>
        <taxon>Pseudomonadati</taxon>
        <taxon>Spirochaetota</taxon>
        <taxon>Spirochaetia</taxon>
        <taxon>Brevinematales</taxon>
        <taxon>Brevinemataceae</taxon>
        <taxon>Brevinema</taxon>
    </lineage>
</organism>
<dbReference type="EMBL" id="FOKY01000001">
    <property type="protein sequence ID" value="SFB71812.1"/>
    <property type="molecule type" value="Genomic_DNA"/>
</dbReference>
<dbReference type="RefSeq" id="WP_092318061.1">
    <property type="nucleotide sequence ID" value="NZ_FOKY01000001.1"/>
</dbReference>
<protein>
    <submittedName>
        <fullName evidence="1">Uncharacterized protein</fullName>
    </submittedName>
</protein>
<evidence type="ECO:0000313" key="2">
    <source>
        <dbReference type="Proteomes" id="UP000240042"/>
    </source>
</evidence>
<proteinExistence type="predicted"/>
<reference evidence="2" key="1">
    <citation type="submission" date="2016-10" db="EMBL/GenBank/DDBJ databases">
        <authorList>
            <person name="Varghese N."/>
            <person name="Submissions S."/>
        </authorList>
    </citation>
    <scope>NUCLEOTIDE SEQUENCE [LARGE SCALE GENOMIC DNA]</scope>
    <source>
        <strain evidence="2">ATCC 43811</strain>
    </source>
</reference>
<evidence type="ECO:0000313" key="1">
    <source>
        <dbReference type="EMBL" id="SFB71812.1"/>
    </source>
</evidence>
<keyword evidence="2" id="KW-1185">Reference proteome</keyword>
<dbReference type="Proteomes" id="UP000240042">
    <property type="component" value="Unassembled WGS sequence"/>
</dbReference>
<sequence>MLTLKDYNNAILREFTETQFKKHKELVETIAELNDFGEDTGINAMLLYYIALLTQIEESCTFGSSDMSFKMTFNQSILYDLAGELSRLCYKYSCPVSHENDWENEHP</sequence>
<accession>A0A1I1DBS5</accession>
<name>A0A1I1DBS5_BREAD</name>
<dbReference type="AlphaFoldDB" id="A0A1I1DBS5"/>